<evidence type="ECO:0008006" key="4">
    <source>
        <dbReference type="Google" id="ProtNLM"/>
    </source>
</evidence>
<feature type="compositionally biased region" description="Acidic residues" evidence="1">
    <location>
        <begin position="105"/>
        <end position="115"/>
    </location>
</feature>
<organism evidence="2 3">
    <name type="scientific">Rhizophagus clarus</name>
    <dbReference type="NCBI Taxonomy" id="94130"/>
    <lineage>
        <taxon>Eukaryota</taxon>
        <taxon>Fungi</taxon>
        <taxon>Fungi incertae sedis</taxon>
        <taxon>Mucoromycota</taxon>
        <taxon>Glomeromycotina</taxon>
        <taxon>Glomeromycetes</taxon>
        <taxon>Glomerales</taxon>
        <taxon>Glomeraceae</taxon>
        <taxon>Rhizophagus</taxon>
    </lineage>
</organism>
<comment type="caution">
    <text evidence="2">The sequence shown here is derived from an EMBL/GenBank/DDBJ whole genome shotgun (WGS) entry which is preliminary data.</text>
</comment>
<dbReference type="AlphaFoldDB" id="A0A8H3KSY8"/>
<accession>A0A8H3KSY8</accession>
<feature type="compositionally biased region" description="Acidic residues" evidence="1">
    <location>
        <begin position="75"/>
        <end position="95"/>
    </location>
</feature>
<feature type="compositionally biased region" description="Basic and acidic residues" evidence="1">
    <location>
        <begin position="117"/>
        <end position="130"/>
    </location>
</feature>
<feature type="compositionally biased region" description="Acidic residues" evidence="1">
    <location>
        <begin position="56"/>
        <end position="65"/>
    </location>
</feature>
<name>A0A8H3KSY8_9GLOM</name>
<protein>
    <recommendedName>
        <fullName evidence="4">BAH domain-containing protein</fullName>
    </recommendedName>
</protein>
<gene>
    <name evidence="2" type="ORF">RCL2_000102100</name>
</gene>
<feature type="region of interest" description="Disordered" evidence="1">
    <location>
        <begin position="56"/>
        <end position="138"/>
    </location>
</feature>
<evidence type="ECO:0000313" key="2">
    <source>
        <dbReference type="EMBL" id="GES73485.1"/>
    </source>
</evidence>
<dbReference type="EMBL" id="BLAL01000006">
    <property type="protein sequence ID" value="GES73485.1"/>
    <property type="molecule type" value="Genomic_DNA"/>
</dbReference>
<proteinExistence type="predicted"/>
<sequence length="933" mass="108823">MFQNRYTPFNRRQNYIRNRYNTFNVQSYHINELYTHEDSNTIGMELDNEGYDGIESEETVNEEPSSENPSKLPSDEESSEESAEDSDEEISEELNGEYSNKVSSEVDEEFEESGDEYFGKDYFSKESNEKSDEEADRNEKIVDESLKNKQMPHISGEFAPYFSNFTEALMFCWIQKHNISTQAYDDLVDIIHYPQFKSEVIVTNIRRFRKYRQRLPLLSIKSRCIHISNKKMPSISKNTKETYYLSITDIIWQALNNPSLLNQMYFGPGQKVKRSQEESSNRIGRILAIVEVDDRLKVIIQRTLKFIELPGNLQSNSRKERCANEIWRVTITILYTENIINDYSSVVICEILYKHRGHWKIRNVAYFYHHPSEFASLEEPKTSLPIYKLYIDLHYDNFGTFRNVYHSLGGVYIQIGNLPFDKRKQLKNHFVLGFIPFGGCFKEFIAPFVAEMKTATRGCRTCNAIKDCWTSDNIDLASISRYHHITNQQFEEISAAPTMTKRKEITAEYGLCIQPSLLDKLKRERHLQSPHDIYHIIARKALRFLRITIDALSPEGKLAFILAWKAFEYPTSWRKLPNLISHIESFMISDSLRLAMVMLFILNRILNPQNFKQSEIDKFQSRTDVLRSDSAINLWLKCWILVAKTMSMAFMHSFTEEDYIKLSECLDKERSLLSQAFKDFENLLNLHANLHLAQHAKNYATLLNTGVGTKEMVHKIFKNIMPQTNRKNVDLDLLKRYTTLFAVRYLFDGSIEICLSSMKNALNNLPHHLNWLMDSWFIAERSFDFNDDISEVHSPDESITKITLKKHISRRKCKEILPNDADFRIELAMSYRDIGYHSAIFGTSYKFYEYAYFFAEENDTNVLHRLHIGEVVTIVTDECETFAIIQSIFSHQYNSQQFAFVSADKFEITNRTVLGYPCSSSGLQILGNDVSSL</sequence>
<evidence type="ECO:0000313" key="3">
    <source>
        <dbReference type="Proteomes" id="UP000615446"/>
    </source>
</evidence>
<reference evidence="2" key="1">
    <citation type="submission" date="2019-10" db="EMBL/GenBank/DDBJ databases">
        <title>Conservation and host-specific expression of non-tandemly repeated heterogenous ribosome RNA gene in arbuscular mycorrhizal fungi.</title>
        <authorList>
            <person name="Maeda T."/>
            <person name="Kobayashi Y."/>
            <person name="Nakagawa T."/>
            <person name="Ezawa T."/>
            <person name="Yamaguchi K."/>
            <person name="Bino T."/>
            <person name="Nishimoto Y."/>
            <person name="Shigenobu S."/>
            <person name="Kawaguchi M."/>
        </authorList>
    </citation>
    <scope>NUCLEOTIDE SEQUENCE</scope>
    <source>
        <strain evidence="2">HR1</strain>
    </source>
</reference>
<evidence type="ECO:0000256" key="1">
    <source>
        <dbReference type="SAM" id="MobiDB-lite"/>
    </source>
</evidence>
<dbReference type="Proteomes" id="UP000615446">
    <property type="component" value="Unassembled WGS sequence"/>
</dbReference>